<proteinExistence type="predicted"/>
<protein>
    <submittedName>
        <fullName evidence="1">Uncharacterized protein</fullName>
    </submittedName>
</protein>
<keyword evidence="2" id="KW-1185">Reference proteome</keyword>
<dbReference type="AlphaFoldDB" id="A0AAD6SQ83"/>
<gene>
    <name evidence="1" type="ORF">C8F04DRAFT_1235791</name>
</gene>
<dbReference type="SUPFAM" id="SSF52047">
    <property type="entry name" value="RNI-like"/>
    <property type="match status" value="1"/>
</dbReference>
<sequence>MAHSVLPPDRLPFELWQQIATHVIQSPRQDHGWVVSQLLPWLAVAPLSLARNMHGAAFSLIFRRVWWNFDGRNGVADRALVSRALERDEEYLLAIRSLKLSTPPAGSEKAETEIVPVLLEALVRFLMLREFSWDGHLGPIPLSVLQTLLSANRELVTLSIGATHSAISPVDLSGFLNLVNLEVYYSKSVSLELGRAQILCPHSLRSLEFDLYSDDRDAVAFEALVDNALSLCVLRLGGPCIIWDLGNRESSYTFLHTVSLILITPPPDTGLDFTHLPTLTSLTLDSITNIQNFGSLPICIRTPHTLRHLDLSNIEPVEPGTSILGGVHLASLDSLALWEIPLTQEDMNLVFAPQFSRGTISSASPTLSPCMLKKLELQNPVDPSLLAVAIQSSHPFPALLHLRFDIASRALLDSLPLFLSRANALQQLELEDPFRFVVHGIKAPSFLSPPSVRTAFKAAERLRHISLPIHRLELRHPIFHELGEALQHISSLTLTLQEQWDPQPHLIENTFKAFSKF</sequence>
<evidence type="ECO:0000313" key="2">
    <source>
        <dbReference type="Proteomes" id="UP001218188"/>
    </source>
</evidence>
<dbReference type="EMBL" id="JARJCM010000079">
    <property type="protein sequence ID" value="KAJ7031724.1"/>
    <property type="molecule type" value="Genomic_DNA"/>
</dbReference>
<dbReference type="InterPro" id="IPR032675">
    <property type="entry name" value="LRR_dom_sf"/>
</dbReference>
<dbReference type="Proteomes" id="UP001218188">
    <property type="component" value="Unassembled WGS sequence"/>
</dbReference>
<organism evidence="1 2">
    <name type="scientific">Mycena alexandri</name>
    <dbReference type="NCBI Taxonomy" id="1745969"/>
    <lineage>
        <taxon>Eukaryota</taxon>
        <taxon>Fungi</taxon>
        <taxon>Dikarya</taxon>
        <taxon>Basidiomycota</taxon>
        <taxon>Agaricomycotina</taxon>
        <taxon>Agaricomycetes</taxon>
        <taxon>Agaricomycetidae</taxon>
        <taxon>Agaricales</taxon>
        <taxon>Marasmiineae</taxon>
        <taxon>Mycenaceae</taxon>
        <taxon>Mycena</taxon>
    </lineage>
</organism>
<dbReference type="Gene3D" id="3.80.10.10">
    <property type="entry name" value="Ribonuclease Inhibitor"/>
    <property type="match status" value="1"/>
</dbReference>
<evidence type="ECO:0000313" key="1">
    <source>
        <dbReference type="EMBL" id="KAJ7031724.1"/>
    </source>
</evidence>
<reference evidence="1" key="1">
    <citation type="submission" date="2023-03" db="EMBL/GenBank/DDBJ databases">
        <title>Massive genome expansion in bonnet fungi (Mycena s.s.) driven by repeated elements and novel gene families across ecological guilds.</title>
        <authorList>
            <consortium name="Lawrence Berkeley National Laboratory"/>
            <person name="Harder C.B."/>
            <person name="Miyauchi S."/>
            <person name="Viragh M."/>
            <person name="Kuo A."/>
            <person name="Thoen E."/>
            <person name="Andreopoulos B."/>
            <person name="Lu D."/>
            <person name="Skrede I."/>
            <person name="Drula E."/>
            <person name="Henrissat B."/>
            <person name="Morin E."/>
            <person name="Kohler A."/>
            <person name="Barry K."/>
            <person name="LaButti K."/>
            <person name="Morin E."/>
            <person name="Salamov A."/>
            <person name="Lipzen A."/>
            <person name="Mereny Z."/>
            <person name="Hegedus B."/>
            <person name="Baldrian P."/>
            <person name="Stursova M."/>
            <person name="Weitz H."/>
            <person name="Taylor A."/>
            <person name="Grigoriev I.V."/>
            <person name="Nagy L.G."/>
            <person name="Martin F."/>
            <person name="Kauserud H."/>
        </authorList>
    </citation>
    <scope>NUCLEOTIDE SEQUENCE</scope>
    <source>
        <strain evidence="1">CBHHK200</strain>
    </source>
</reference>
<comment type="caution">
    <text evidence="1">The sequence shown here is derived from an EMBL/GenBank/DDBJ whole genome shotgun (WGS) entry which is preliminary data.</text>
</comment>
<accession>A0AAD6SQ83</accession>
<name>A0AAD6SQ83_9AGAR</name>